<keyword evidence="4 13" id="KW-1003">Cell membrane</keyword>
<evidence type="ECO:0000256" key="1">
    <source>
        <dbReference type="ARBA" id="ARBA00003878"/>
    </source>
</evidence>
<feature type="transmembrane region" description="Helical" evidence="13">
    <location>
        <begin position="289"/>
        <end position="310"/>
    </location>
</feature>
<keyword evidence="9 13" id="KW-0472">Membrane</keyword>
<evidence type="ECO:0000256" key="2">
    <source>
        <dbReference type="ARBA" id="ARBA00004651"/>
    </source>
</evidence>
<evidence type="ECO:0000256" key="13">
    <source>
        <dbReference type="RuleBase" id="RU364061"/>
    </source>
</evidence>
<dbReference type="GO" id="GO:0007606">
    <property type="term" value="P:sensory perception of chemical stimulus"/>
    <property type="evidence" value="ECO:0007669"/>
    <property type="project" value="UniProtKB-ARBA"/>
</dbReference>
<keyword evidence="12 13" id="KW-0807">Transducer</keyword>
<accession>A0A6P5LMA8</accession>
<dbReference type="PRINTS" id="PR01534">
    <property type="entry name" value="VOMERONASL1R"/>
</dbReference>
<feature type="transmembrane region" description="Helical" evidence="13">
    <location>
        <begin position="69"/>
        <end position="98"/>
    </location>
</feature>
<evidence type="ECO:0000256" key="6">
    <source>
        <dbReference type="ARBA" id="ARBA00022692"/>
    </source>
</evidence>
<feature type="transmembrane region" description="Helical" evidence="13">
    <location>
        <begin position="251"/>
        <end position="269"/>
    </location>
</feature>
<proteinExistence type="inferred from homology"/>
<feature type="transmembrane region" description="Helical" evidence="13">
    <location>
        <begin position="28"/>
        <end position="57"/>
    </location>
</feature>
<feature type="transmembrane region" description="Helical" evidence="13">
    <location>
        <begin position="150"/>
        <end position="171"/>
    </location>
</feature>
<evidence type="ECO:0000256" key="10">
    <source>
        <dbReference type="ARBA" id="ARBA00023170"/>
    </source>
</evidence>
<comment type="similarity">
    <text evidence="3 13">Belongs to the G-protein coupled receptor 1 family.</text>
</comment>
<dbReference type="GO" id="GO:0005886">
    <property type="term" value="C:plasma membrane"/>
    <property type="evidence" value="ECO:0007669"/>
    <property type="project" value="UniProtKB-SubCell"/>
</dbReference>
<dbReference type="PROSITE" id="PS50262">
    <property type="entry name" value="G_PROTEIN_RECEP_F1_2"/>
    <property type="match status" value="1"/>
</dbReference>
<dbReference type="InterPro" id="IPR004072">
    <property type="entry name" value="Vmron_rcpt_1"/>
</dbReference>
<dbReference type="KEGG" id="pcw:110220038"/>
<evidence type="ECO:0000256" key="3">
    <source>
        <dbReference type="ARBA" id="ARBA00010663"/>
    </source>
</evidence>
<keyword evidence="8 13" id="KW-0297">G-protein coupled receptor</keyword>
<evidence type="ECO:0000256" key="12">
    <source>
        <dbReference type="ARBA" id="ARBA00023224"/>
    </source>
</evidence>
<keyword evidence="15" id="KW-1185">Reference proteome</keyword>
<organism evidence="15 16">
    <name type="scientific">Phascolarctos cinereus</name>
    <name type="common">Koala</name>
    <dbReference type="NCBI Taxonomy" id="38626"/>
    <lineage>
        <taxon>Eukaryota</taxon>
        <taxon>Metazoa</taxon>
        <taxon>Chordata</taxon>
        <taxon>Craniata</taxon>
        <taxon>Vertebrata</taxon>
        <taxon>Euteleostomi</taxon>
        <taxon>Mammalia</taxon>
        <taxon>Metatheria</taxon>
        <taxon>Diprotodontia</taxon>
        <taxon>Phascolarctidae</taxon>
        <taxon>Phascolarctos</taxon>
    </lineage>
</organism>
<dbReference type="Proteomes" id="UP000515140">
    <property type="component" value="Unplaced"/>
</dbReference>
<evidence type="ECO:0000313" key="15">
    <source>
        <dbReference type="Proteomes" id="UP000515140"/>
    </source>
</evidence>
<evidence type="ECO:0000256" key="4">
    <source>
        <dbReference type="ARBA" id="ARBA00022475"/>
    </source>
</evidence>
<keyword evidence="5 13" id="KW-0589">Pheromone response</keyword>
<dbReference type="PANTHER" id="PTHR24062">
    <property type="entry name" value="VOMERONASAL TYPE-1 RECEPTOR"/>
    <property type="match status" value="1"/>
</dbReference>
<dbReference type="AlphaFoldDB" id="A0A6P5LMA8"/>
<keyword evidence="7 13" id="KW-1133">Transmembrane helix</keyword>
<dbReference type="GeneID" id="110220038"/>
<evidence type="ECO:0000313" key="16">
    <source>
        <dbReference type="RefSeq" id="XP_020859545.1"/>
    </source>
</evidence>
<dbReference type="InParanoid" id="A0A6P5LMA8"/>
<evidence type="ECO:0000256" key="8">
    <source>
        <dbReference type="ARBA" id="ARBA00023040"/>
    </source>
</evidence>
<protein>
    <recommendedName>
        <fullName evidence="13">Vomeronasal type-1 receptor</fullName>
    </recommendedName>
</protein>
<evidence type="ECO:0000256" key="5">
    <source>
        <dbReference type="ARBA" id="ARBA00022507"/>
    </source>
</evidence>
<keyword evidence="10 13" id="KW-0675">Receptor</keyword>
<evidence type="ECO:0000256" key="11">
    <source>
        <dbReference type="ARBA" id="ARBA00023180"/>
    </source>
</evidence>
<evidence type="ECO:0000256" key="9">
    <source>
        <dbReference type="ARBA" id="ARBA00023136"/>
    </source>
</evidence>
<dbReference type="InterPro" id="IPR017452">
    <property type="entry name" value="GPCR_Rhodpsn_7TM"/>
</dbReference>
<dbReference type="SUPFAM" id="SSF81321">
    <property type="entry name" value="Family A G protein-coupled receptor-like"/>
    <property type="match status" value="1"/>
</dbReference>
<feature type="domain" description="G-protein coupled receptors family 1 profile" evidence="14">
    <location>
        <begin position="44"/>
        <end position="309"/>
    </location>
</feature>
<dbReference type="GO" id="GO:0016503">
    <property type="term" value="F:pheromone receptor activity"/>
    <property type="evidence" value="ECO:0007669"/>
    <property type="project" value="InterPro"/>
</dbReference>
<evidence type="ECO:0000259" key="14">
    <source>
        <dbReference type="PROSITE" id="PS50262"/>
    </source>
</evidence>
<dbReference type="RefSeq" id="XP_020859545.1">
    <property type="nucleotide sequence ID" value="XM_021003886.1"/>
</dbReference>
<comment type="function">
    <text evidence="1">Putative pheromone receptor.</text>
</comment>
<dbReference type="FunFam" id="1.20.1070.10:FF:000033">
    <property type="entry name" value="Vomeronasal type-1 receptor"/>
    <property type="match status" value="1"/>
</dbReference>
<keyword evidence="11" id="KW-0325">Glycoprotein</keyword>
<evidence type="ECO:0000256" key="7">
    <source>
        <dbReference type="ARBA" id="ARBA00022989"/>
    </source>
</evidence>
<dbReference type="Pfam" id="PF03402">
    <property type="entry name" value="V1R"/>
    <property type="match status" value="1"/>
</dbReference>
<reference evidence="16" key="1">
    <citation type="submission" date="2025-08" db="UniProtKB">
        <authorList>
            <consortium name="RefSeq"/>
        </authorList>
    </citation>
    <scope>IDENTIFICATION</scope>
    <source>
        <tissue evidence="16">Spleen</tissue>
    </source>
</reference>
<gene>
    <name evidence="16" type="primary">LOC110220038</name>
</gene>
<comment type="subcellular location">
    <subcellularLocation>
        <location evidence="2 13">Cell membrane</location>
        <topology evidence="2 13">Multi-pass membrane protein</topology>
    </subcellularLocation>
</comment>
<dbReference type="Gene3D" id="1.20.1070.10">
    <property type="entry name" value="Rhodopsin 7-helix transmembrane proteins"/>
    <property type="match status" value="1"/>
</dbReference>
<feature type="transmembrane region" description="Helical" evidence="13">
    <location>
        <begin position="118"/>
        <end position="138"/>
    </location>
</feature>
<keyword evidence="6 13" id="KW-0812">Transmembrane</keyword>
<feature type="transmembrane region" description="Helical" evidence="13">
    <location>
        <begin position="205"/>
        <end position="230"/>
    </location>
</feature>
<sequence length="329" mass="37815">MLLTGSEKLVPVVATQRSVRELIIFLDLVLGMVFFMQTGAGLLGNFFLLFHFTFTLLTGKRLRPIDSIFFHLALANSIVLISKGGPQTMVGLGLTIFLDRIRCKLISFLHQVAHNLSVSLTCFLCGFQIITISPFSFSMWPELKTHTSKYIFPLCLFFWILHLMINIFMFVNMNSFTEHSNNTKIWNMGFCLEYASTSFKILQFIIMYSIPDFLCVGFMIMASGFLVLLLQRHHRQVQHIHSSSLLSRKSPEIRATCTILVLVSIYVSFYSVNSILSFYLFQFDKYDQWWIPISAFLAACYPAFSPFVLISSDSQILYFFCSLWGKNRS</sequence>
<name>A0A6P5LMA8_PHACI</name>
<dbReference type="GO" id="GO:0019236">
    <property type="term" value="P:response to pheromone"/>
    <property type="evidence" value="ECO:0007669"/>
    <property type="project" value="UniProtKB-KW"/>
</dbReference>